<feature type="domain" description="FAD dependent oxidoreductase" evidence="1">
    <location>
        <begin position="10"/>
        <end position="346"/>
    </location>
</feature>
<dbReference type="PANTHER" id="PTHR13847">
    <property type="entry name" value="SARCOSINE DEHYDROGENASE-RELATED"/>
    <property type="match status" value="1"/>
</dbReference>
<dbReference type="InterPro" id="IPR006076">
    <property type="entry name" value="FAD-dep_OxRdtase"/>
</dbReference>
<organism evidence="2 3">
    <name type="scientific">Trichoderma harzianum CBS 226.95</name>
    <dbReference type="NCBI Taxonomy" id="983964"/>
    <lineage>
        <taxon>Eukaryota</taxon>
        <taxon>Fungi</taxon>
        <taxon>Dikarya</taxon>
        <taxon>Ascomycota</taxon>
        <taxon>Pezizomycotina</taxon>
        <taxon>Sordariomycetes</taxon>
        <taxon>Hypocreomycetidae</taxon>
        <taxon>Hypocreales</taxon>
        <taxon>Hypocreaceae</taxon>
        <taxon>Trichoderma</taxon>
    </lineage>
</organism>
<keyword evidence="3" id="KW-1185">Reference proteome</keyword>
<dbReference type="Pfam" id="PF01266">
    <property type="entry name" value="DAO"/>
    <property type="match status" value="1"/>
</dbReference>
<dbReference type="InterPro" id="IPR036188">
    <property type="entry name" value="FAD/NAD-bd_sf"/>
</dbReference>
<accession>A0A2T4A4V4</accession>
<dbReference type="AlphaFoldDB" id="A0A2T4A4V4"/>
<dbReference type="PANTHER" id="PTHR13847:SF129">
    <property type="entry name" value="FAD DEPENDENT OXIDOREDUCTASE"/>
    <property type="match status" value="1"/>
</dbReference>
<evidence type="ECO:0000313" key="3">
    <source>
        <dbReference type="Proteomes" id="UP000241690"/>
    </source>
</evidence>
<dbReference type="RefSeq" id="XP_024771777.1">
    <property type="nucleotide sequence ID" value="XM_024917587.1"/>
</dbReference>
<evidence type="ECO:0000313" key="2">
    <source>
        <dbReference type="EMBL" id="PTB52100.1"/>
    </source>
</evidence>
<protein>
    <recommendedName>
        <fullName evidence="1">FAD dependent oxidoreductase domain-containing protein</fullName>
    </recommendedName>
</protein>
<dbReference type="EMBL" id="KZ679684">
    <property type="protein sequence ID" value="PTB52100.1"/>
    <property type="molecule type" value="Genomic_DNA"/>
</dbReference>
<reference evidence="2 3" key="1">
    <citation type="submission" date="2016-07" db="EMBL/GenBank/DDBJ databases">
        <title>Multiple horizontal gene transfer events from other fungi enriched the ability of initially mycotrophic Trichoderma (Ascomycota) to feed on dead plant biomass.</title>
        <authorList>
            <consortium name="DOE Joint Genome Institute"/>
            <person name="Aerts A."/>
            <person name="Atanasova L."/>
            <person name="Chenthamara K."/>
            <person name="Zhang J."/>
            <person name="Grujic M."/>
            <person name="Henrissat B."/>
            <person name="Kuo A."/>
            <person name="Salamov A."/>
            <person name="Lipzen A."/>
            <person name="Labutti K."/>
            <person name="Barry K."/>
            <person name="Miao Y."/>
            <person name="Rahimi M.J."/>
            <person name="Shen Q."/>
            <person name="Grigoriev I.V."/>
            <person name="Kubicek C.P."/>
            <person name="Druzhinina I.S."/>
        </authorList>
    </citation>
    <scope>NUCLEOTIDE SEQUENCE [LARGE SCALE GENOMIC DNA]</scope>
    <source>
        <strain evidence="2 3">CBS 226.95</strain>
    </source>
</reference>
<gene>
    <name evidence="2" type="ORF">M431DRAFT_497402</name>
</gene>
<evidence type="ECO:0000259" key="1">
    <source>
        <dbReference type="Pfam" id="PF01266"/>
    </source>
</evidence>
<dbReference type="GeneID" id="36626156"/>
<dbReference type="Gene3D" id="3.50.50.60">
    <property type="entry name" value="FAD/NAD(P)-binding domain"/>
    <property type="match status" value="1"/>
</dbReference>
<dbReference type="Proteomes" id="UP000241690">
    <property type="component" value="Unassembled WGS sequence"/>
</dbReference>
<proteinExistence type="predicted"/>
<name>A0A2T4A4V4_TRIHA</name>
<dbReference type="GO" id="GO:0005737">
    <property type="term" value="C:cytoplasm"/>
    <property type="evidence" value="ECO:0007669"/>
    <property type="project" value="TreeGrafter"/>
</dbReference>
<dbReference type="STRING" id="983964.A0A2T4A4V4"/>
<dbReference type="Gene3D" id="3.30.9.10">
    <property type="entry name" value="D-Amino Acid Oxidase, subunit A, domain 2"/>
    <property type="match status" value="1"/>
</dbReference>
<dbReference type="SUPFAM" id="SSF51905">
    <property type="entry name" value="FAD/NAD(P)-binding domain"/>
    <property type="match status" value="1"/>
</dbReference>
<sequence length="399" mass="43034">MCPSGEGCAWNGGHCQSGYFVSPPHIAAFEHRTYCYLKEFVESHSIPCDWRATTGLFATAKKMIETIQAKYPDIGANIVVVTKEGCKSPSIVLQSERSLKKLTLEDLRVGAAQGAVVQTNAASLWPYKLVAFVLERLLTAGGFNLQTNTPVTGLKRAAFGRWTAHTSRGDISARHVLLATNVYTSHLLPQFADIIVPVRGQVSSLKSSPSAQPAKDPLDIGHTFYFVSDLTDRRDDYLAQRPPPGAELIYGGGRIHAKGHGLGVLMDLSIRDQGNVQGEHGIHSLKPDIEPTFEWSGIMGFSRDGWPWVGPVPETAGGGGGLWLCAGYSGGGMPNAALCAKAVVDMMIPGHGDGDEMAGQVDLPPEYLLTQERLEKARVCETVAEADKKGAFMLDLDIF</sequence>